<sequence>MWAVGAHQEVASALVASEAPPVAVEDFNYPGADKILAEKGIVLKRGDGHIIYADCASETGLLEILARDKGKVCFRVTGNSGWLTLEIPSVYLIKGSAEHEAQVDMTVDAEEKSFDVAKGQWTPVGESADEQGREHMLVEIRTSR</sequence>
<evidence type="ECO:0000313" key="2">
    <source>
        <dbReference type="Proteomes" id="UP001303236"/>
    </source>
</evidence>
<protein>
    <submittedName>
        <fullName evidence="1">Uncharacterized protein</fullName>
    </submittedName>
</protein>
<keyword evidence="2" id="KW-1185">Reference proteome</keyword>
<gene>
    <name evidence="1" type="ORF">RI138_27080</name>
</gene>
<proteinExistence type="predicted"/>
<dbReference type="EMBL" id="CP134500">
    <property type="protein sequence ID" value="WNF31440.1"/>
    <property type="molecule type" value="Genomic_DNA"/>
</dbReference>
<organism evidence="1 2">
    <name type="scientific">Streptomyces durocortorensis</name>
    <dbReference type="NCBI Taxonomy" id="2811104"/>
    <lineage>
        <taxon>Bacteria</taxon>
        <taxon>Bacillati</taxon>
        <taxon>Actinomycetota</taxon>
        <taxon>Actinomycetes</taxon>
        <taxon>Kitasatosporales</taxon>
        <taxon>Streptomycetaceae</taxon>
        <taxon>Streptomyces</taxon>
    </lineage>
</organism>
<reference evidence="1 2" key="1">
    <citation type="submission" date="2023-09" db="EMBL/GenBank/DDBJ databases">
        <title>Genome completion map analysis of the actinomycetes C11-1.</title>
        <authorList>
            <person name="Qin P."/>
            <person name="Guan P."/>
        </authorList>
    </citation>
    <scope>NUCLEOTIDE SEQUENCE [LARGE SCALE GENOMIC DNA]</scope>
    <source>
        <strain evidence="1 2">C11-1</strain>
    </source>
</reference>
<accession>A0ABY9W6J4</accession>
<name>A0ABY9W6J4_9ACTN</name>
<evidence type="ECO:0000313" key="1">
    <source>
        <dbReference type="EMBL" id="WNF31440.1"/>
    </source>
</evidence>
<dbReference type="Proteomes" id="UP001303236">
    <property type="component" value="Chromosome"/>
</dbReference>